<gene>
    <name evidence="1" type="ORF">DX130_21455</name>
</gene>
<dbReference type="AlphaFoldDB" id="A0A371P6P8"/>
<dbReference type="Proteomes" id="UP000261905">
    <property type="component" value="Unassembled WGS sequence"/>
</dbReference>
<evidence type="ECO:0000313" key="1">
    <source>
        <dbReference type="EMBL" id="REK71565.1"/>
    </source>
</evidence>
<keyword evidence="2" id="KW-1185">Reference proteome</keyword>
<protein>
    <submittedName>
        <fullName evidence="1">Uncharacterized protein</fullName>
    </submittedName>
</protein>
<sequence>MYKLVLILAMLSVWITVHLMQVEEELAMKTLTQGKRAINRAAHAAAQQVDKIALSEGVVRIDESAASREAALYLQQNLQLDANGRPLPNSFLRQPVEVLVFEVINSGETFPYRYRNQTYHYEVELRSPGVIMIARVTFPRAFAVLEPIKWEIRGAAELVVG</sequence>
<reference evidence="1 2" key="1">
    <citation type="submission" date="2018-08" db="EMBL/GenBank/DDBJ databases">
        <title>Paenibacillus sp. M4BSY-1, whole genome shotgun sequence.</title>
        <authorList>
            <person name="Tuo L."/>
        </authorList>
    </citation>
    <scope>NUCLEOTIDE SEQUENCE [LARGE SCALE GENOMIC DNA]</scope>
    <source>
        <strain evidence="1 2">M4BSY-1</strain>
    </source>
</reference>
<accession>A0A371P6P8</accession>
<organism evidence="1 2">
    <name type="scientific">Paenibacillus paeoniae</name>
    <dbReference type="NCBI Taxonomy" id="2292705"/>
    <lineage>
        <taxon>Bacteria</taxon>
        <taxon>Bacillati</taxon>
        <taxon>Bacillota</taxon>
        <taxon>Bacilli</taxon>
        <taxon>Bacillales</taxon>
        <taxon>Paenibacillaceae</taxon>
        <taxon>Paenibacillus</taxon>
    </lineage>
</organism>
<dbReference type="OrthoDB" id="1739152at2"/>
<evidence type="ECO:0000313" key="2">
    <source>
        <dbReference type="Proteomes" id="UP000261905"/>
    </source>
</evidence>
<comment type="caution">
    <text evidence="1">The sequence shown here is derived from an EMBL/GenBank/DDBJ whole genome shotgun (WGS) entry which is preliminary data.</text>
</comment>
<name>A0A371P6P8_9BACL</name>
<dbReference type="EMBL" id="QUBQ01000005">
    <property type="protein sequence ID" value="REK71565.1"/>
    <property type="molecule type" value="Genomic_DNA"/>
</dbReference>
<proteinExistence type="predicted"/>